<proteinExistence type="predicted"/>
<protein>
    <submittedName>
        <fullName evidence="1">Uncharacterized protein</fullName>
    </submittedName>
</protein>
<keyword evidence="2" id="KW-1185">Reference proteome</keyword>
<accession>A0A6I3X386</accession>
<organism evidence="1 2">
    <name type="scientific">Pseudoduganella dura</name>
    <dbReference type="NCBI Taxonomy" id="321982"/>
    <lineage>
        <taxon>Bacteria</taxon>
        <taxon>Pseudomonadati</taxon>
        <taxon>Pseudomonadota</taxon>
        <taxon>Betaproteobacteria</taxon>
        <taxon>Burkholderiales</taxon>
        <taxon>Oxalobacteraceae</taxon>
        <taxon>Telluria group</taxon>
        <taxon>Pseudoduganella</taxon>
    </lineage>
</organism>
<evidence type="ECO:0000313" key="1">
    <source>
        <dbReference type="EMBL" id="MUI11314.1"/>
    </source>
</evidence>
<evidence type="ECO:0000313" key="2">
    <source>
        <dbReference type="Proteomes" id="UP000431684"/>
    </source>
</evidence>
<sequence length="61" mass="7261">MPLLPLFSIPLLLQRPRDRLQLRASHIFRRQQRRTWHARVGDVPPEWLVVISLVNRNAGLR</sequence>
<dbReference type="RefSeq" id="WP_155707289.1">
    <property type="nucleotide sequence ID" value="NZ_BMWU01000056.1"/>
</dbReference>
<reference evidence="1 2" key="1">
    <citation type="submission" date="2019-11" db="EMBL/GenBank/DDBJ databases">
        <title>Draft Genome Sequences of Six Type Strains of the Genus Massilia.</title>
        <authorList>
            <person name="Miess H."/>
            <person name="Frediansyah A."/>
            <person name="Goeker M."/>
            <person name="Gross H."/>
        </authorList>
    </citation>
    <scope>NUCLEOTIDE SEQUENCE [LARGE SCALE GENOMIC DNA]</scope>
    <source>
        <strain evidence="1 2">DSM 17513</strain>
    </source>
</reference>
<dbReference type="AlphaFoldDB" id="A0A6I3X386"/>
<gene>
    <name evidence="1" type="ORF">GJV26_02245</name>
</gene>
<dbReference type="EMBL" id="WNWM01000002">
    <property type="protein sequence ID" value="MUI11314.1"/>
    <property type="molecule type" value="Genomic_DNA"/>
</dbReference>
<name>A0A6I3X386_9BURK</name>
<comment type="caution">
    <text evidence="1">The sequence shown here is derived from an EMBL/GenBank/DDBJ whole genome shotgun (WGS) entry which is preliminary data.</text>
</comment>
<dbReference type="Proteomes" id="UP000431684">
    <property type="component" value="Unassembled WGS sequence"/>
</dbReference>